<gene>
    <name evidence="5" type="primary">LOC106805430</name>
</gene>
<dbReference type="Proteomes" id="UP000695022">
    <property type="component" value="Unplaced"/>
</dbReference>
<name>A0ABM1DRC6_PRICU</name>
<dbReference type="PANTHER" id="PTHR13633">
    <property type="entry name" value="MITOCHONDRIAL TRANSCRIPTION RESCUE FACTOR 1"/>
    <property type="match status" value="1"/>
</dbReference>
<feature type="compositionally biased region" description="Acidic residues" evidence="2">
    <location>
        <begin position="103"/>
        <end position="115"/>
    </location>
</feature>
<dbReference type="SUPFAM" id="SSF55174">
    <property type="entry name" value="Alpha-L RNA-binding motif"/>
    <property type="match status" value="1"/>
</dbReference>
<feature type="region of interest" description="Disordered" evidence="2">
    <location>
        <begin position="87"/>
        <end position="115"/>
    </location>
</feature>
<dbReference type="PROSITE" id="PS50889">
    <property type="entry name" value="S4"/>
    <property type="match status" value="1"/>
</dbReference>
<keyword evidence="4" id="KW-1185">Reference proteome</keyword>
<dbReference type="Gene3D" id="3.10.290.10">
    <property type="entry name" value="RNA-binding S4 domain"/>
    <property type="match status" value="1"/>
</dbReference>
<protein>
    <submittedName>
        <fullName evidence="5">Uncharacterized protein C6orf203-like</fullName>
    </submittedName>
</protein>
<organism evidence="4 5">
    <name type="scientific">Priapulus caudatus</name>
    <name type="common">Priapulid worm</name>
    <dbReference type="NCBI Taxonomy" id="37621"/>
    <lineage>
        <taxon>Eukaryota</taxon>
        <taxon>Metazoa</taxon>
        <taxon>Ecdysozoa</taxon>
        <taxon>Scalidophora</taxon>
        <taxon>Priapulida</taxon>
        <taxon>Priapulimorpha</taxon>
        <taxon>Priapulimorphida</taxon>
        <taxon>Priapulidae</taxon>
        <taxon>Priapulus</taxon>
    </lineage>
</organism>
<dbReference type="RefSeq" id="XP_014662497.1">
    <property type="nucleotide sequence ID" value="XM_014807011.1"/>
</dbReference>
<feature type="domain" description="Mitochondrial transcription rescue factor 1 C-terminal" evidence="3">
    <location>
        <begin position="131"/>
        <end position="232"/>
    </location>
</feature>
<dbReference type="InterPro" id="IPR036986">
    <property type="entry name" value="S4_RNA-bd_sf"/>
</dbReference>
<dbReference type="InterPro" id="IPR057896">
    <property type="entry name" value="MTRES1_C"/>
</dbReference>
<evidence type="ECO:0000259" key="3">
    <source>
        <dbReference type="Pfam" id="PF25818"/>
    </source>
</evidence>
<evidence type="ECO:0000313" key="4">
    <source>
        <dbReference type="Proteomes" id="UP000695022"/>
    </source>
</evidence>
<dbReference type="Pfam" id="PF25818">
    <property type="entry name" value="MTRES1_C"/>
    <property type="match status" value="1"/>
</dbReference>
<keyword evidence="1" id="KW-0694">RNA-binding</keyword>
<reference evidence="5" key="1">
    <citation type="submission" date="2025-08" db="UniProtKB">
        <authorList>
            <consortium name="RefSeq"/>
        </authorList>
    </citation>
    <scope>IDENTIFICATION</scope>
</reference>
<evidence type="ECO:0000256" key="2">
    <source>
        <dbReference type="SAM" id="MobiDB-lite"/>
    </source>
</evidence>
<proteinExistence type="predicted"/>
<evidence type="ECO:0000256" key="1">
    <source>
        <dbReference type="PROSITE-ProRule" id="PRU00182"/>
    </source>
</evidence>
<accession>A0ABM1DRC6</accession>
<dbReference type="GeneID" id="106805430"/>
<sequence length="251" mass="28606">MAAPIRAITFRCPRVFGCYTQEWAVCAWHGIVSVTMKRHISALPSLFLPAWYKNSVIPGPEIEHRHMLTLNQSVQPVLTQLRCLSHKNKGKKKGKHKSNVEEEHSDEDNVEMGLVDDDNDNDLDGLPKDFKDMVVTVSSLRLDAVLKTGLGISRSATEDAFYGSKLRINRQRVLKKSCQVALGDEIDIVLGPRVDNENMLDVQRVLVRGISNERTRSDRIILALRRWKKFTVENYLLHEKKFGSARQNDDE</sequence>
<dbReference type="PANTHER" id="PTHR13633:SF3">
    <property type="entry name" value="MITOCHONDRIAL TRANSCRIPTION RESCUE FACTOR 1"/>
    <property type="match status" value="1"/>
</dbReference>
<evidence type="ECO:0000313" key="5">
    <source>
        <dbReference type="RefSeq" id="XP_014662497.1"/>
    </source>
</evidence>
<dbReference type="CDD" id="cd00165">
    <property type="entry name" value="S4"/>
    <property type="match status" value="1"/>
</dbReference>
<feature type="compositionally biased region" description="Basic residues" evidence="2">
    <location>
        <begin position="87"/>
        <end position="97"/>
    </location>
</feature>